<dbReference type="InterPro" id="IPR017853">
    <property type="entry name" value="GH"/>
</dbReference>
<protein>
    <submittedName>
        <fullName evidence="7">Glucohydrolase</fullName>
    </submittedName>
</protein>
<comment type="similarity">
    <text evidence="2">Belongs to the glycosyl hydrolase 13 family.</text>
</comment>
<dbReference type="KEGG" id="xak:KIMC2_13460"/>
<dbReference type="CDD" id="cd11333">
    <property type="entry name" value="AmyAc_SI_OligoGlu_DGase"/>
    <property type="match status" value="1"/>
</dbReference>
<evidence type="ECO:0000256" key="2">
    <source>
        <dbReference type="ARBA" id="ARBA00008061"/>
    </source>
</evidence>
<dbReference type="EMBL" id="AP026801">
    <property type="protein sequence ID" value="BDR56784.1"/>
    <property type="molecule type" value="Genomic_DNA"/>
</dbReference>
<gene>
    <name evidence="7" type="ORF">KIMC2_13460</name>
</gene>
<dbReference type="GO" id="GO:0009313">
    <property type="term" value="P:oligosaccharide catabolic process"/>
    <property type="evidence" value="ECO:0007669"/>
    <property type="project" value="TreeGrafter"/>
</dbReference>
<evidence type="ECO:0000256" key="1">
    <source>
        <dbReference type="ARBA" id="ARBA00004496"/>
    </source>
</evidence>
<dbReference type="Gene3D" id="2.60.40.1180">
    <property type="entry name" value="Golgi alpha-mannosidase II"/>
    <property type="match status" value="1"/>
</dbReference>
<organism evidence="7 8">
    <name type="scientific">Xylocopilactobacillus apis</name>
    <dbReference type="NCBI Taxonomy" id="2932183"/>
    <lineage>
        <taxon>Bacteria</taxon>
        <taxon>Bacillati</taxon>
        <taxon>Bacillota</taxon>
        <taxon>Bacilli</taxon>
        <taxon>Lactobacillales</taxon>
        <taxon>Lactobacillaceae</taxon>
        <taxon>Xylocopilactobacillus</taxon>
    </lineage>
</organism>
<evidence type="ECO:0000256" key="5">
    <source>
        <dbReference type="ARBA" id="ARBA00023295"/>
    </source>
</evidence>
<dbReference type="InterPro" id="IPR045857">
    <property type="entry name" value="O16G_dom_2"/>
</dbReference>
<dbReference type="GO" id="GO:0004556">
    <property type="term" value="F:alpha-amylase activity"/>
    <property type="evidence" value="ECO:0007669"/>
    <property type="project" value="TreeGrafter"/>
</dbReference>
<dbReference type="AlphaFoldDB" id="A0AAU9CZF7"/>
<dbReference type="Gene3D" id="3.20.20.80">
    <property type="entry name" value="Glycosidases"/>
    <property type="match status" value="1"/>
</dbReference>
<keyword evidence="4" id="KW-0378">Hydrolase</keyword>
<dbReference type="RefSeq" id="WP_317695254.1">
    <property type="nucleotide sequence ID" value="NZ_AP026801.1"/>
</dbReference>
<dbReference type="SUPFAM" id="SSF51011">
    <property type="entry name" value="Glycosyl hydrolase domain"/>
    <property type="match status" value="1"/>
</dbReference>
<sequence>MEYSDWWKKSVVYQIYPKSFQDTNGDGIGDLQGIIEHLDYLEKLGVDVLWLNPVYKSPQVDNGYDIADYREIDPIFGTMEDFDQLLESAHEHHLKIVMDLVVNHTSSKHPWFKEAKKSRENKYHDYFIWRESKNNQEPNNWGASFGGSAWEYVDEVAQYYLHLFAKEQPDLNWENPKVRFEVYDLMKYWLNKGIDGFRMDVINLISKSSYDDVTPKPGQKYSDYRPRVANGPKAHEYLHEMNQEVLSKYDIMTVGEMPSTSPAEASKYTNPKNEELNMIFEFEHMGIDRDPVYGKYTDKRFKLIDLKKVLSKWQMELADKGGWNSLYWSNHDQPRAVSRFGSEKYRVESAKMLGTLLHFMQGTPYIFEGEEIGMTNVHFPSISDYDDIDTLNAYKVLRETHGLSNEEAMKGIYAQSRDNARTPMPWNSQTNGGFTGGKPWLQLNPNYNEINVQNTLADPNSIFYYYQKLIQLRHDLAIITTGNYTLLDPDNPDLFIYTREQDSEGLLVVCNFSEKEINYEIPPEYKNGSILIGNYSDSAMGHLKPYEAIVIKK</sequence>
<evidence type="ECO:0000313" key="7">
    <source>
        <dbReference type="EMBL" id="BDR56784.1"/>
    </source>
</evidence>
<dbReference type="FunFam" id="2.60.40.1180:FF:000007">
    <property type="entry name" value="Sucrose isomerase"/>
    <property type="match status" value="1"/>
</dbReference>
<dbReference type="Proteomes" id="UP001321804">
    <property type="component" value="Chromosome"/>
</dbReference>
<feature type="domain" description="Glycosyl hydrolase family 13 catalytic" evidence="6">
    <location>
        <begin position="14"/>
        <end position="421"/>
    </location>
</feature>
<keyword evidence="5" id="KW-0326">Glycosidase</keyword>
<dbReference type="InterPro" id="IPR006047">
    <property type="entry name" value="GH13_cat_dom"/>
</dbReference>
<dbReference type="Pfam" id="PF16657">
    <property type="entry name" value="Malt_amylase_C"/>
    <property type="match status" value="1"/>
</dbReference>
<keyword evidence="8" id="KW-1185">Reference proteome</keyword>
<dbReference type="FunFam" id="3.90.400.10:FF:000002">
    <property type="entry name" value="Sucrose isomerase"/>
    <property type="match status" value="1"/>
</dbReference>
<dbReference type="Pfam" id="PF00128">
    <property type="entry name" value="Alpha-amylase"/>
    <property type="match status" value="1"/>
</dbReference>
<comment type="subcellular location">
    <subcellularLocation>
        <location evidence="1">Cytoplasm</location>
    </subcellularLocation>
</comment>
<accession>A0AAU9CZF7</accession>
<proteinExistence type="inferred from homology"/>
<reference evidence="7 8" key="1">
    <citation type="journal article" date="2023" name="Microbiol. Spectr.">
        <title>Symbiosis of Carpenter Bees with Uncharacterized Lactic Acid Bacteria Showing NAD Auxotrophy.</title>
        <authorList>
            <person name="Kawasaki S."/>
            <person name="Ozawa K."/>
            <person name="Mori T."/>
            <person name="Yamamoto A."/>
            <person name="Ito M."/>
            <person name="Ohkuma M."/>
            <person name="Sakamoto M."/>
            <person name="Matsutani M."/>
        </authorList>
    </citation>
    <scope>NUCLEOTIDE SEQUENCE [LARGE SCALE GENOMIC DNA]</scope>
    <source>
        <strain evidence="7 8">KimC2</strain>
    </source>
</reference>
<dbReference type="InterPro" id="IPR013780">
    <property type="entry name" value="Glyco_hydro_b"/>
</dbReference>
<evidence type="ECO:0000259" key="6">
    <source>
        <dbReference type="SMART" id="SM00642"/>
    </source>
</evidence>
<dbReference type="GO" id="GO:0005737">
    <property type="term" value="C:cytoplasm"/>
    <property type="evidence" value="ECO:0007669"/>
    <property type="project" value="UniProtKB-SubCell"/>
</dbReference>
<keyword evidence="3" id="KW-0963">Cytoplasm</keyword>
<evidence type="ECO:0000256" key="4">
    <source>
        <dbReference type="ARBA" id="ARBA00022801"/>
    </source>
</evidence>
<dbReference type="PANTHER" id="PTHR10357:SF184">
    <property type="entry name" value="OLIGO-1,6-GLUCOSIDASE 1"/>
    <property type="match status" value="1"/>
</dbReference>
<dbReference type="PANTHER" id="PTHR10357">
    <property type="entry name" value="ALPHA-AMYLASE FAMILY MEMBER"/>
    <property type="match status" value="1"/>
</dbReference>
<dbReference type="FunFam" id="3.20.20.80:FF:000064">
    <property type="entry name" value="Oligo-1,6-glucosidase"/>
    <property type="match status" value="1"/>
</dbReference>
<dbReference type="SUPFAM" id="SSF51445">
    <property type="entry name" value="(Trans)glycosidases"/>
    <property type="match status" value="1"/>
</dbReference>
<evidence type="ECO:0000313" key="8">
    <source>
        <dbReference type="Proteomes" id="UP001321804"/>
    </source>
</evidence>
<dbReference type="FunFam" id="3.20.20.80:FF:000014">
    <property type="entry name" value="Alpha,alpha-phosphotrehalase"/>
    <property type="match status" value="1"/>
</dbReference>
<dbReference type="SMART" id="SM00642">
    <property type="entry name" value="Aamy"/>
    <property type="match status" value="1"/>
</dbReference>
<dbReference type="Gene3D" id="3.90.400.10">
    <property type="entry name" value="Oligo-1,6-glucosidase, Domain 2"/>
    <property type="match status" value="1"/>
</dbReference>
<evidence type="ECO:0000256" key="3">
    <source>
        <dbReference type="ARBA" id="ARBA00022490"/>
    </source>
</evidence>
<name>A0AAU9CZF7_9LACO</name>
<dbReference type="InterPro" id="IPR032091">
    <property type="entry name" value="Malt_amylase-like_C"/>
</dbReference>
<dbReference type="NCBIfam" id="NF008183">
    <property type="entry name" value="PRK10933.1"/>
    <property type="match status" value="1"/>
</dbReference>